<feature type="compositionally biased region" description="Basic and acidic residues" evidence="1">
    <location>
        <begin position="1"/>
        <end position="16"/>
    </location>
</feature>
<gene>
    <name evidence="2" type="ORF">GCM10010466_67230</name>
</gene>
<evidence type="ECO:0000313" key="3">
    <source>
        <dbReference type="Proteomes" id="UP001500320"/>
    </source>
</evidence>
<dbReference type="Proteomes" id="UP001500320">
    <property type="component" value="Unassembled WGS sequence"/>
</dbReference>
<protein>
    <submittedName>
        <fullName evidence="2">Uncharacterized protein</fullName>
    </submittedName>
</protein>
<name>A0ABP6P5F6_9ACTN</name>
<organism evidence="2 3">
    <name type="scientific">Planomonospora alba</name>
    <dbReference type="NCBI Taxonomy" id="161354"/>
    <lineage>
        <taxon>Bacteria</taxon>
        <taxon>Bacillati</taxon>
        <taxon>Actinomycetota</taxon>
        <taxon>Actinomycetes</taxon>
        <taxon>Streptosporangiales</taxon>
        <taxon>Streptosporangiaceae</taxon>
        <taxon>Planomonospora</taxon>
    </lineage>
</organism>
<accession>A0ABP6P5F6</accession>
<reference evidence="3" key="1">
    <citation type="journal article" date="2019" name="Int. J. Syst. Evol. Microbiol.">
        <title>The Global Catalogue of Microorganisms (GCM) 10K type strain sequencing project: providing services to taxonomists for standard genome sequencing and annotation.</title>
        <authorList>
            <consortium name="The Broad Institute Genomics Platform"/>
            <consortium name="The Broad Institute Genome Sequencing Center for Infectious Disease"/>
            <person name="Wu L."/>
            <person name="Ma J."/>
        </authorList>
    </citation>
    <scope>NUCLEOTIDE SEQUENCE [LARGE SCALE GENOMIC DNA]</scope>
    <source>
        <strain evidence="3">JCM 9373</strain>
    </source>
</reference>
<sequence>MPDPRMSDSDDRRRPDAGPQNPAGGGRDLQSPLAQSPDAQPELDPEGGAWVDPHAPGADSPDDVEEPSDR</sequence>
<feature type="compositionally biased region" description="Acidic residues" evidence="1">
    <location>
        <begin position="60"/>
        <end position="70"/>
    </location>
</feature>
<comment type="caution">
    <text evidence="2">The sequence shown here is derived from an EMBL/GenBank/DDBJ whole genome shotgun (WGS) entry which is preliminary data.</text>
</comment>
<feature type="region of interest" description="Disordered" evidence="1">
    <location>
        <begin position="1"/>
        <end position="70"/>
    </location>
</feature>
<evidence type="ECO:0000256" key="1">
    <source>
        <dbReference type="SAM" id="MobiDB-lite"/>
    </source>
</evidence>
<evidence type="ECO:0000313" key="2">
    <source>
        <dbReference type="EMBL" id="GAA3167096.1"/>
    </source>
</evidence>
<dbReference type="EMBL" id="BAAAUT010000107">
    <property type="protein sequence ID" value="GAA3167096.1"/>
    <property type="molecule type" value="Genomic_DNA"/>
</dbReference>
<keyword evidence="3" id="KW-1185">Reference proteome</keyword>
<proteinExistence type="predicted"/>